<dbReference type="KEGG" id="kqi:F1D05_26195"/>
<dbReference type="SUPFAM" id="SSF52540">
    <property type="entry name" value="P-loop containing nucleoside triphosphate hydrolases"/>
    <property type="match status" value="1"/>
</dbReference>
<dbReference type="CDD" id="cd01127">
    <property type="entry name" value="TrwB_TraG_TraD_VirD4"/>
    <property type="match status" value="1"/>
</dbReference>
<dbReference type="RefSeq" id="WP_185443163.1">
    <property type="nucleotide sequence ID" value="NZ_CP043661.1"/>
</dbReference>
<keyword evidence="8" id="KW-1185">Reference proteome</keyword>
<keyword evidence="6" id="KW-0472">Membrane</keyword>
<organism evidence="7 8">
    <name type="scientific">Kribbella qitaiheensis</name>
    <dbReference type="NCBI Taxonomy" id="1544730"/>
    <lineage>
        <taxon>Bacteria</taxon>
        <taxon>Bacillati</taxon>
        <taxon>Actinomycetota</taxon>
        <taxon>Actinomycetes</taxon>
        <taxon>Propionibacteriales</taxon>
        <taxon>Kribbellaceae</taxon>
        <taxon>Kribbella</taxon>
    </lineage>
</organism>
<accession>A0A7G6X3F0</accession>
<evidence type="ECO:0000256" key="3">
    <source>
        <dbReference type="ARBA" id="ARBA00022475"/>
    </source>
</evidence>
<evidence type="ECO:0000256" key="5">
    <source>
        <dbReference type="ARBA" id="ARBA00022989"/>
    </source>
</evidence>
<keyword evidence="4" id="KW-0812">Transmembrane</keyword>
<keyword evidence="5" id="KW-1133">Transmembrane helix</keyword>
<dbReference type="InterPro" id="IPR003688">
    <property type="entry name" value="TraG/VirD4"/>
</dbReference>
<protein>
    <submittedName>
        <fullName evidence="7">TraM recognition domain-containing protein</fullName>
    </submittedName>
</protein>
<reference evidence="7 8" key="2">
    <citation type="journal article" date="2020" name="Microbiol. Resour. Announc.">
        <title>Antarctic desert soil bacteria exhibit high novel natural product potential, evaluated through long-read genome sequencing and comparative genomics.</title>
        <authorList>
            <person name="Benaud N."/>
            <person name="Edwards R.J."/>
            <person name="Amos T.G."/>
            <person name="D'Agostino P.M."/>
            <person name="Gutierrez-Chavez C."/>
            <person name="Montgomery K."/>
            <person name="Nicetic I."/>
            <person name="Ferrari B.C."/>
        </authorList>
    </citation>
    <scope>NUCLEOTIDE SEQUENCE [LARGE SCALE GENOMIC DNA]</scope>
    <source>
        <strain evidence="7 8">SPB151</strain>
    </source>
</reference>
<name>A0A7G6X3F0_9ACTN</name>
<evidence type="ECO:0000256" key="2">
    <source>
        <dbReference type="ARBA" id="ARBA00008806"/>
    </source>
</evidence>
<evidence type="ECO:0000256" key="4">
    <source>
        <dbReference type="ARBA" id="ARBA00022692"/>
    </source>
</evidence>
<reference evidence="8" key="1">
    <citation type="submission" date="2019-09" db="EMBL/GenBank/DDBJ databases">
        <title>Antimicrobial potential of Antarctic Bacteria.</title>
        <authorList>
            <person name="Benaud N."/>
            <person name="Edwards R.J."/>
            <person name="Ferrari B.C."/>
        </authorList>
    </citation>
    <scope>NUCLEOTIDE SEQUENCE [LARGE SCALE GENOMIC DNA]</scope>
    <source>
        <strain evidence="8">SPB151</strain>
    </source>
</reference>
<evidence type="ECO:0000313" key="7">
    <source>
        <dbReference type="EMBL" id="QNE20765.1"/>
    </source>
</evidence>
<gene>
    <name evidence="7" type="ORF">F1D05_26195</name>
</gene>
<dbReference type="PANTHER" id="PTHR37937">
    <property type="entry name" value="CONJUGATIVE TRANSFER: DNA TRANSPORT"/>
    <property type="match status" value="1"/>
</dbReference>
<dbReference type="InterPro" id="IPR027417">
    <property type="entry name" value="P-loop_NTPase"/>
</dbReference>
<dbReference type="Proteomes" id="UP000515563">
    <property type="component" value="Chromosome"/>
</dbReference>
<dbReference type="Pfam" id="PF02534">
    <property type="entry name" value="T4SS-DNA_transf"/>
    <property type="match status" value="1"/>
</dbReference>
<evidence type="ECO:0000256" key="1">
    <source>
        <dbReference type="ARBA" id="ARBA00004651"/>
    </source>
</evidence>
<keyword evidence="3" id="KW-1003">Cell membrane</keyword>
<dbReference type="GO" id="GO:0005886">
    <property type="term" value="C:plasma membrane"/>
    <property type="evidence" value="ECO:0007669"/>
    <property type="project" value="UniProtKB-SubCell"/>
</dbReference>
<evidence type="ECO:0000313" key="8">
    <source>
        <dbReference type="Proteomes" id="UP000515563"/>
    </source>
</evidence>
<dbReference type="InterPro" id="IPR051539">
    <property type="entry name" value="T4SS-coupling_protein"/>
</dbReference>
<dbReference type="EMBL" id="CP043661">
    <property type="protein sequence ID" value="QNE20765.1"/>
    <property type="molecule type" value="Genomic_DNA"/>
</dbReference>
<sequence length="481" mass="52606">MQAVFSLYAAVVRMIFRVSMSLGRSLSTGLMSSSLRRRHAMPAVGQLDYRGLHQGRRPPPQLLGQGFPIGRFVSADLRIRGSVAIPEEQMRLNACVIGPPGAGKTRSVVVPWIVAAARLGYSVVTIDVKGDLLDLVRTEVARQGASLGVRARSLDYTRPQRSLRWNWLETIDSDRAVDNAVQSIIGRHPPQHGDPYFFLLDSQIMRGLLELVMASSRKQTVTAQSLMSLLRDQAALDRALRKYPQSPAGARLQDLTLLSQDDYSKRVTGVLVRLDALARQTVQDVTTNSNFATADVLREQQIVSVVAPLADGQMAQTLSSLFVNDLLFRVYDRFTGFHGPRVLLVLDEAAQLADRIDYRNLLSVARSAGMAVVLALQDVAQFADPNDRSVALGNCGTYVSFSGVSQESAKFLSERLGQHVVPSTSVGQAPTGYGYQTTTSTTTVTVPVLGQRELMTIPVGRRPATVHVKPLLDSPFLVELE</sequence>
<comment type="subcellular location">
    <subcellularLocation>
        <location evidence="1">Cell membrane</location>
        <topology evidence="1">Multi-pass membrane protein</topology>
    </subcellularLocation>
</comment>
<evidence type="ECO:0000256" key="6">
    <source>
        <dbReference type="ARBA" id="ARBA00023136"/>
    </source>
</evidence>
<proteinExistence type="inferred from homology"/>
<dbReference type="PANTHER" id="PTHR37937:SF1">
    <property type="entry name" value="CONJUGATIVE TRANSFER: DNA TRANSPORT"/>
    <property type="match status" value="1"/>
</dbReference>
<dbReference type="AlphaFoldDB" id="A0A7G6X3F0"/>
<comment type="similarity">
    <text evidence="2">Belongs to the VirD4/TraG family.</text>
</comment>
<dbReference type="Gene3D" id="3.40.50.300">
    <property type="entry name" value="P-loop containing nucleotide triphosphate hydrolases"/>
    <property type="match status" value="1"/>
</dbReference>